<dbReference type="STRING" id="1492738.FEM21_18120"/>
<dbReference type="GO" id="GO:0016020">
    <property type="term" value="C:membrane"/>
    <property type="evidence" value="ECO:0007669"/>
    <property type="project" value="UniProtKB-SubCell"/>
</dbReference>
<name>A0A066WMY0_9FLAO</name>
<dbReference type="PANTHER" id="PTHR37306">
    <property type="entry name" value="COLICIN V PRODUCTION PROTEIN"/>
    <property type="match status" value="1"/>
</dbReference>
<dbReference type="OrthoDB" id="9799585at2"/>
<keyword evidence="2 5" id="KW-0812">Transmembrane</keyword>
<feature type="transmembrane region" description="Helical" evidence="5">
    <location>
        <begin position="25"/>
        <end position="42"/>
    </location>
</feature>
<evidence type="ECO:0000256" key="4">
    <source>
        <dbReference type="ARBA" id="ARBA00023136"/>
    </source>
</evidence>
<accession>A0A066WMY0</accession>
<keyword evidence="7" id="KW-1185">Reference proteome</keyword>
<keyword evidence="4 5" id="KW-0472">Membrane</keyword>
<feature type="transmembrane region" description="Helical" evidence="5">
    <location>
        <begin position="63"/>
        <end position="83"/>
    </location>
</feature>
<dbReference type="PANTHER" id="PTHR37306:SF1">
    <property type="entry name" value="COLICIN V PRODUCTION PROTEIN"/>
    <property type="match status" value="1"/>
</dbReference>
<dbReference type="InterPro" id="IPR003825">
    <property type="entry name" value="Colicin-V_CvpA"/>
</dbReference>
<evidence type="ECO:0000256" key="5">
    <source>
        <dbReference type="SAM" id="Phobius"/>
    </source>
</evidence>
<comment type="caution">
    <text evidence="6">The sequence shown here is derived from an EMBL/GenBank/DDBJ whole genome shotgun (WGS) entry which is preliminary data.</text>
</comment>
<evidence type="ECO:0000313" key="7">
    <source>
        <dbReference type="Proteomes" id="UP000027064"/>
    </source>
</evidence>
<dbReference type="eggNOG" id="COG1286">
    <property type="taxonomic scope" value="Bacteria"/>
</dbReference>
<dbReference type="EMBL" id="JNCA01000016">
    <property type="protein sequence ID" value="KDN55221.1"/>
    <property type="molecule type" value="Genomic_DNA"/>
</dbReference>
<organism evidence="6 7">
    <name type="scientific">Flavobacterium seoulense</name>
    <dbReference type="NCBI Taxonomy" id="1492738"/>
    <lineage>
        <taxon>Bacteria</taxon>
        <taxon>Pseudomonadati</taxon>
        <taxon>Bacteroidota</taxon>
        <taxon>Flavobacteriia</taxon>
        <taxon>Flavobacteriales</taxon>
        <taxon>Flavobacteriaceae</taxon>
        <taxon>Flavobacterium</taxon>
    </lineage>
</organism>
<evidence type="ECO:0000313" key="6">
    <source>
        <dbReference type="EMBL" id="KDN55221.1"/>
    </source>
</evidence>
<dbReference type="PATRIC" id="fig|1492738.3.peg.1801"/>
<dbReference type="AlphaFoldDB" id="A0A066WMY0"/>
<evidence type="ECO:0000256" key="2">
    <source>
        <dbReference type="ARBA" id="ARBA00022692"/>
    </source>
</evidence>
<evidence type="ECO:0000256" key="3">
    <source>
        <dbReference type="ARBA" id="ARBA00022989"/>
    </source>
</evidence>
<evidence type="ECO:0000256" key="1">
    <source>
        <dbReference type="ARBA" id="ARBA00004141"/>
    </source>
</evidence>
<dbReference type="Pfam" id="PF02674">
    <property type="entry name" value="Colicin_V"/>
    <property type="match status" value="1"/>
</dbReference>
<dbReference type="Proteomes" id="UP000027064">
    <property type="component" value="Unassembled WGS sequence"/>
</dbReference>
<proteinExistence type="predicted"/>
<protein>
    <submittedName>
        <fullName evidence="6">Colicin V production protein</fullName>
    </submittedName>
</protein>
<dbReference type="GO" id="GO:0009403">
    <property type="term" value="P:toxin biosynthetic process"/>
    <property type="evidence" value="ECO:0007669"/>
    <property type="project" value="InterPro"/>
</dbReference>
<dbReference type="RefSeq" id="WP_035659651.1">
    <property type="nucleotide sequence ID" value="NZ_JNCA01000016.1"/>
</dbReference>
<reference evidence="6 7" key="1">
    <citation type="submission" date="2014-05" db="EMBL/GenBank/DDBJ databases">
        <title>Genome Sequence of Flavobacterium sp. EM1321.</title>
        <authorList>
            <person name="Shin S.-K."/>
            <person name="Yi H."/>
        </authorList>
    </citation>
    <scope>NUCLEOTIDE SEQUENCE [LARGE SCALE GENOMIC DNA]</scope>
    <source>
        <strain evidence="6 7">EM1321</strain>
    </source>
</reference>
<sequence length="169" mass="19031">MSFLDIILGALLVFALYKGTVNGLFIELASFLSLIFGVYFAVKFSVITKDILSGFLHWNPNTVHIIAFMLTFILVVIGIHFLAKVLTGVVDFAFLGWANKLGGGLFRCLKTVLLLGIVFSIFEKINYNHFLAKQETLDKSIFYNPIQKTAGFMYPSITKWYGDLKKSEQ</sequence>
<feature type="transmembrane region" description="Helical" evidence="5">
    <location>
        <begin position="103"/>
        <end position="122"/>
    </location>
</feature>
<comment type="subcellular location">
    <subcellularLocation>
        <location evidence="1">Membrane</location>
        <topology evidence="1">Multi-pass membrane protein</topology>
    </subcellularLocation>
</comment>
<keyword evidence="3 5" id="KW-1133">Transmembrane helix</keyword>
<gene>
    <name evidence="6" type="ORF">FEM21_18120</name>
</gene>